<sequence>MSESNLDGKYFDEMRDQMHQFGQALEPDSQRYLGASTPALTPAVPGIPAGSRPEANPAAPAAVPLAAAPATISARQQNRRIFFNLRRKRTMLWRLYNSSRTTSAGTEIPRPRWEGFVRGPNNVRQILPIDDNKDPQQNSGEASGTQDGTSGNSSDERATRSFNNSEQ</sequence>
<protein>
    <submittedName>
        <fullName evidence="2">Uncharacterized protein</fullName>
    </submittedName>
</protein>
<comment type="caution">
    <text evidence="2">The sequence shown here is derived from an EMBL/GenBank/DDBJ whole genome shotgun (WGS) entry which is preliminary data.</text>
</comment>
<dbReference type="Proteomes" id="UP001451303">
    <property type="component" value="Unassembled WGS sequence"/>
</dbReference>
<feature type="region of interest" description="Disordered" evidence="1">
    <location>
        <begin position="125"/>
        <end position="167"/>
    </location>
</feature>
<name>A0ABR3DBE4_NEUIN</name>
<proteinExistence type="predicted"/>
<gene>
    <name evidence="2" type="ORF">QR685DRAFT_572825</name>
</gene>
<evidence type="ECO:0000313" key="3">
    <source>
        <dbReference type="Proteomes" id="UP001451303"/>
    </source>
</evidence>
<accession>A0ABR3DBE4</accession>
<dbReference type="EMBL" id="JAVLET010000005">
    <property type="protein sequence ID" value="KAL0469909.1"/>
    <property type="molecule type" value="Genomic_DNA"/>
</dbReference>
<feature type="compositionally biased region" description="Polar residues" evidence="1">
    <location>
        <begin position="135"/>
        <end position="153"/>
    </location>
</feature>
<feature type="region of interest" description="Disordered" evidence="1">
    <location>
        <begin position="101"/>
        <end position="120"/>
    </location>
</feature>
<organism evidence="2 3">
    <name type="scientific">Neurospora intermedia</name>
    <dbReference type="NCBI Taxonomy" id="5142"/>
    <lineage>
        <taxon>Eukaryota</taxon>
        <taxon>Fungi</taxon>
        <taxon>Dikarya</taxon>
        <taxon>Ascomycota</taxon>
        <taxon>Pezizomycotina</taxon>
        <taxon>Sordariomycetes</taxon>
        <taxon>Sordariomycetidae</taxon>
        <taxon>Sordariales</taxon>
        <taxon>Sordariaceae</taxon>
        <taxon>Neurospora</taxon>
    </lineage>
</organism>
<keyword evidence="3" id="KW-1185">Reference proteome</keyword>
<reference evidence="2 3" key="1">
    <citation type="submission" date="2023-09" db="EMBL/GenBank/DDBJ databases">
        <title>Multi-omics analysis of a traditional fermented food reveals byproduct-associated fungal strains for waste-to-food upcycling.</title>
        <authorList>
            <consortium name="Lawrence Berkeley National Laboratory"/>
            <person name="Rekdal V.M."/>
            <person name="Villalobos-Escobedo J.M."/>
            <person name="Rodriguez-Valeron N."/>
            <person name="Garcia M.O."/>
            <person name="Vasquez D.P."/>
            <person name="Damayanti I."/>
            <person name="Sorensen P.M."/>
            <person name="Baidoo E.E."/>
            <person name="De Carvalho A.C."/>
            <person name="Riley R."/>
            <person name="Lipzen A."/>
            <person name="He G."/>
            <person name="Yan M."/>
            <person name="Haridas S."/>
            <person name="Daum C."/>
            <person name="Yoshinaga Y."/>
            <person name="Ng V."/>
            <person name="Grigoriev I.V."/>
            <person name="Munk R."/>
            <person name="Nuraida L."/>
            <person name="Wijaya C.H."/>
            <person name="Morales P.-C."/>
            <person name="Keasling J.D."/>
        </authorList>
    </citation>
    <scope>NUCLEOTIDE SEQUENCE [LARGE SCALE GENOMIC DNA]</scope>
    <source>
        <strain evidence="2 3">FGSC 2613</strain>
    </source>
</reference>
<evidence type="ECO:0000313" key="2">
    <source>
        <dbReference type="EMBL" id="KAL0469909.1"/>
    </source>
</evidence>
<evidence type="ECO:0000256" key="1">
    <source>
        <dbReference type="SAM" id="MobiDB-lite"/>
    </source>
</evidence>